<dbReference type="GO" id="GO:0005524">
    <property type="term" value="F:ATP binding"/>
    <property type="evidence" value="ECO:0007669"/>
    <property type="project" value="UniProtKB-UniRule"/>
</dbReference>
<evidence type="ECO:0000256" key="6">
    <source>
        <dbReference type="ARBA" id="ARBA00022553"/>
    </source>
</evidence>
<comment type="subcellular location">
    <subcellularLocation>
        <location evidence="1">Cell membrane</location>
        <topology evidence="1">Multi-pass membrane protein</topology>
    </subcellularLocation>
</comment>
<dbReference type="EC" id="7.2.2.21" evidence="15"/>
<dbReference type="PROSITE" id="PS01047">
    <property type="entry name" value="HMA_1"/>
    <property type="match status" value="1"/>
</dbReference>
<dbReference type="GO" id="GO:0008551">
    <property type="term" value="F:P-type cadmium transporter activity"/>
    <property type="evidence" value="ECO:0007669"/>
    <property type="project" value="UniProtKB-EC"/>
</dbReference>
<dbReference type="Proteomes" id="UP000646308">
    <property type="component" value="Unassembled WGS sequence"/>
</dbReference>
<evidence type="ECO:0000256" key="5">
    <source>
        <dbReference type="ARBA" id="ARBA00022539"/>
    </source>
</evidence>
<keyword evidence="10 17" id="KW-0067">ATP-binding</keyword>
<keyword evidence="11" id="KW-1278">Translocase</keyword>
<comment type="similarity">
    <text evidence="2 17">Belongs to the cation transport ATPase (P-type) (TC 3.A.3) family. Type IB subfamily.</text>
</comment>
<protein>
    <recommendedName>
        <fullName evidence="15">Cd(2+)-exporting ATPase</fullName>
        <ecNumber evidence="15">7.2.2.21</ecNumber>
    </recommendedName>
</protein>
<evidence type="ECO:0000256" key="12">
    <source>
        <dbReference type="ARBA" id="ARBA00022989"/>
    </source>
</evidence>
<dbReference type="PANTHER" id="PTHR48085:SF5">
    <property type="entry name" value="CADMIUM_ZINC-TRANSPORTING ATPASE HMA4-RELATED"/>
    <property type="match status" value="1"/>
</dbReference>
<evidence type="ECO:0000256" key="7">
    <source>
        <dbReference type="ARBA" id="ARBA00022692"/>
    </source>
</evidence>
<dbReference type="CDD" id="cd00371">
    <property type="entry name" value="HMA"/>
    <property type="match status" value="1"/>
</dbReference>
<dbReference type="InterPro" id="IPR027256">
    <property type="entry name" value="P-typ_ATPase_IB"/>
</dbReference>
<keyword evidence="12 17" id="KW-1133">Transmembrane helix</keyword>
<dbReference type="PROSITE" id="PS00154">
    <property type="entry name" value="ATPASE_E1_E2"/>
    <property type="match status" value="1"/>
</dbReference>
<dbReference type="Gene3D" id="3.40.50.1000">
    <property type="entry name" value="HAD superfamily/HAD-like"/>
    <property type="match status" value="1"/>
</dbReference>
<dbReference type="InterPro" id="IPR044492">
    <property type="entry name" value="P_typ_ATPase_HD_dom"/>
</dbReference>
<feature type="transmembrane region" description="Helical" evidence="17">
    <location>
        <begin position="124"/>
        <end position="142"/>
    </location>
</feature>
<dbReference type="EMBL" id="WMFL01000082">
    <property type="protein sequence ID" value="NJI03130.1"/>
    <property type="molecule type" value="Genomic_DNA"/>
</dbReference>
<dbReference type="PROSITE" id="PS50846">
    <property type="entry name" value="HMA_2"/>
    <property type="match status" value="1"/>
</dbReference>
<keyword evidence="9 17" id="KW-0547">Nucleotide-binding</keyword>
<dbReference type="Pfam" id="PF00122">
    <property type="entry name" value="E1-E2_ATPase"/>
    <property type="match status" value="1"/>
</dbReference>
<dbReference type="InterPro" id="IPR023298">
    <property type="entry name" value="ATPase_P-typ_TM_dom_sf"/>
</dbReference>
<organism evidence="19 20">
    <name type="scientific">Staphylococcus agnetis</name>
    <dbReference type="NCBI Taxonomy" id="985762"/>
    <lineage>
        <taxon>Bacteria</taxon>
        <taxon>Bacillati</taxon>
        <taxon>Bacillota</taxon>
        <taxon>Bacilli</taxon>
        <taxon>Bacillales</taxon>
        <taxon>Staphylococcaceae</taxon>
        <taxon>Staphylococcus</taxon>
    </lineage>
</organism>
<gene>
    <name evidence="19" type="primary">cadA</name>
    <name evidence="19" type="ORF">GLV84_09850</name>
</gene>
<dbReference type="InterPro" id="IPR036163">
    <property type="entry name" value="HMA_dom_sf"/>
</dbReference>
<evidence type="ECO:0000256" key="10">
    <source>
        <dbReference type="ARBA" id="ARBA00022840"/>
    </source>
</evidence>
<dbReference type="NCBIfam" id="TIGR01525">
    <property type="entry name" value="ATPase-IB_hvy"/>
    <property type="match status" value="1"/>
</dbReference>
<dbReference type="SUPFAM" id="SSF55008">
    <property type="entry name" value="HMA, heavy metal-associated domain"/>
    <property type="match status" value="1"/>
</dbReference>
<evidence type="ECO:0000256" key="11">
    <source>
        <dbReference type="ARBA" id="ARBA00022967"/>
    </source>
</evidence>
<dbReference type="InterPro" id="IPR017969">
    <property type="entry name" value="Heavy-metal-associated_CS"/>
</dbReference>
<dbReference type="InterPro" id="IPR051014">
    <property type="entry name" value="Cation_Transport_ATPase_IB"/>
</dbReference>
<dbReference type="InterPro" id="IPR036412">
    <property type="entry name" value="HAD-like_sf"/>
</dbReference>
<evidence type="ECO:0000256" key="1">
    <source>
        <dbReference type="ARBA" id="ARBA00004651"/>
    </source>
</evidence>
<keyword evidence="8 17" id="KW-0479">Metal-binding</keyword>
<feature type="transmembrane region" description="Helical" evidence="17">
    <location>
        <begin position="689"/>
        <end position="712"/>
    </location>
</feature>
<dbReference type="InterPro" id="IPR001757">
    <property type="entry name" value="P_typ_ATPase"/>
</dbReference>
<evidence type="ECO:0000313" key="20">
    <source>
        <dbReference type="Proteomes" id="UP000646308"/>
    </source>
</evidence>
<dbReference type="InterPro" id="IPR018303">
    <property type="entry name" value="ATPase_P-typ_P_site"/>
</dbReference>
<evidence type="ECO:0000256" key="8">
    <source>
        <dbReference type="ARBA" id="ARBA00022723"/>
    </source>
</evidence>
<feature type="transmembrane region" description="Helical" evidence="17">
    <location>
        <begin position="663"/>
        <end position="683"/>
    </location>
</feature>
<dbReference type="GO" id="GO:0046872">
    <property type="term" value="F:metal ion binding"/>
    <property type="evidence" value="ECO:0007669"/>
    <property type="project" value="UniProtKB-KW"/>
</dbReference>
<dbReference type="InterPro" id="IPR059000">
    <property type="entry name" value="ATPase_P-type_domA"/>
</dbReference>
<dbReference type="SFLD" id="SFLDS00003">
    <property type="entry name" value="Haloacid_Dehalogenase"/>
    <property type="match status" value="1"/>
</dbReference>
<accession>A0A2T4MK75</accession>
<dbReference type="FunFam" id="2.70.150.10:FF:000002">
    <property type="entry name" value="Copper-transporting ATPase 1, putative"/>
    <property type="match status" value="1"/>
</dbReference>
<keyword evidence="6" id="KW-0597">Phosphoprotein</keyword>
<evidence type="ECO:0000256" key="17">
    <source>
        <dbReference type="RuleBase" id="RU362081"/>
    </source>
</evidence>
<dbReference type="PANTHER" id="PTHR48085">
    <property type="entry name" value="CADMIUM/ZINC-TRANSPORTING ATPASE HMA2-RELATED"/>
    <property type="match status" value="1"/>
</dbReference>
<evidence type="ECO:0000256" key="4">
    <source>
        <dbReference type="ARBA" id="ARBA00022475"/>
    </source>
</evidence>
<dbReference type="NCBIfam" id="TIGR01512">
    <property type="entry name" value="ATPase-IB2_Cd"/>
    <property type="match status" value="1"/>
</dbReference>
<evidence type="ECO:0000256" key="16">
    <source>
        <dbReference type="ARBA" id="ARBA00049338"/>
    </source>
</evidence>
<evidence type="ECO:0000256" key="3">
    <source>
        <dbReference type="ARBA" id="ARBA00022448"/>
    </source>
</evidence>
<feature type="transmembrane region" description="Helical" evidence="17">
    <location>
        <begin position="326"/>
        <end position="346"/>
    </location>
</feature>
<evidence type="ECO:0000256" key="2">
    <source>
        <dbReference type="ARBA" id="ARBA00006024"/>
    </source>
</evidence>
<dbReference type="PRINTS" id="PR00119">
    <property type="entry name" value="CATATPASE"/>
</dbReference>
<comment type="caution">
    <text evidence="19">The sequence shown here is derived from an EMBL/GenBank/DDBJ whole genome shotgun (WGS) entry which is preliminary data.</text>
</comment>
<keyword evidence="7 17" id="KW-0812">Transmembrane</keyword>
<evidence type="ECO:0000256" key="14">
    <source>
        <dbReference type="ARBA" id="ARBA00023136"/>
    </source>
</evidence>
<dbReference type="NCBIfam" id="TIGR01494">
    <property type="entry name" value="ATPase_P-type"/>
    <property type="match status" value="1"/>
</dbReference>
<evidence type="ECO:0000256" key="15">
    <source>
        <dbReference type="ARBA" id="ARBA00039103"/>
    </source>
</evidence>
<evidence type="ECO:0000313" key="19">
    <source>
        <dbReference type="EMBL" id="NJI03130.1"/>
    </source>
</evidence>
<keyword evidence="4 17" id="KW-1003">Cell membrane</keyword>
<dbReference type="PRINTS" id="PR00941">
    <property type="entry name" value="CDATPASE"/>
</dbReference>
<dbReference type="InterPro" id="IPR023214">
    <property type="entry name" value="HAD_sf"/>
</dbReference>
<feature type="domain" description="HMA" evidence="18">
    <location>
        <begin position="2"/>
        <end position="65"/>
    </location>
</feature>
<dbReference type="GO" id="GO:0005886">
    <property type="term" value="C:plasma membrane"/>
    <property type="evidence" value="ECO:0007669"/>
    <property type="project" value="UniProtKB-SubCell"/>
</dbReference>
<dbReference type="SFLD" id="SFLDF00027">
    <property type="entry name" value="p-type_atpase"/>
    <property type="match status" value="1"/>
</dbReference>
<keyword evidence="3" id="KW-0813">Transport</keyword>
<evidence type="ECO:0000256" key="13">
    <source>
        <dbReference type="ARBA" id="ARBA00023065"/>
    </source>
</evidence>
<dbReference type="SFLD" id="SFLDG00002">
    <property type="entry name" value="C1.7:_P-type_atpase_like"/>
    <property type="match status" value="1"/>
</dbReference>
<dbReference type="AlphaFoldDB" id="A0A2T4MK75"/>
<dbReference type="InterPro" id="IPR023299">
    <property type="entry name" value="ATPase_P-typ_cyto_dom_N"/>
</dbReference>
<evidence type="ECO:0000259" key="18">
    <source>
        <dbReference type="PROSITE" id="PS50846"/>
    </source>
</evidence>
<feature type="transmembrane region" description="Helical" evidence="17">
    <location>
        <begin position="100"/>
        <end position="118"/>
    </location>
</feature>
<dbReference type="NCBIfam" id="TIGR01511">
    <property type="entry name" value="ATPase-IB1_Cu"/>
    <property type="match status" value="1"/>
</dbReference>
<name>A0A2T4MK75_9STAP</name>
<reference evidence="19" key="1">
    <citation type="submission" date="2019-11" db="EMBL/GenBank/DDBJ databases">
        <title>Whole genome comparisons of Staphylococcus agnetis isolates from cattle and chickens.</title>
        <authorList>
            <person name="Rhoads D."/>
            <person name="Shwani A."/>
            <person name="Adkins P."/>
            <person name="Calcutt M."/>
            <person name="Middleton J."/>
        </authorList>
    </citation>
    <scope>NUCLEOTIDE SEQUENCE</scope>
    <source>
        <strain evidence="19">1387</strain>
    </source>
</reference>
<dbReference type="Gene3D" id="2.70.150.10">
    <property type="entry name" value="Calcium-transporting ATPase, cytoplasmic transduction domain A"/>
    <property type="match status" value="1"/>
</dbReference>
<keyword evidence="14 17" id="KW-0472">Membrane</keyword>
<dbReference type="InterPro" id="IPR006121">
    <property type="entry name" value="HMA_dom"/>
</dbReference>
<dbReference type="RefSeq" id="WP_107368338.1">
    <property type="nucleotide sequence ID" value="NZ_CP031266.1"/>
</dbReference>
<dbReference type="GO" id="GO:0016887">
    <property type="term" value="F:ATP hydrolysis activity"/>
    <property type="evidence" value="ECO:0007669"/>
    <property type="project" value="InterPro"/>
</dbReference>
<sequence>MKQHTYNVEGLSCAHCANKFEQKLNQLNSVQSAQVNFGASKIYVTGQPTLDELEEAGAFENLKISDSTQHSLKDDYVNQEKSVEPMSWWHKCKLFYQKNGAICFAILLIILGYLSKWSAGEHQLITITLFATSIVISGASLLKQGFRNLMHLEFDMHTLMTIAVIGGAIIGEWGEVAVVVVLFALSEALETFTMDKARQSMQSLIKMRPETAYRLVGNDVEQVDVKDVNINDILLIKPGQKIPLDGIIHKGASTINQAAITGESVPVDKGEGDDVFAGTLNESGVLEVSVSKLASDSTLSKMIQLVERAQVNKAPAQALIEKFAKYYTPLIMLIALGVAILPPLLFHAEWHMWLYQGLSVLVIGCPCALVIATPIAIISSVSNAAKHGVLIKGGIHLEQLNRIKAIALDKTGTLTQGHPEVSHIEMLEDRIERSTLLKHVAAIEAMSTHPIARAVVNYIQKEVELSHFEVTEFQSQTGVGVTATVDASQYCIGKPQRFDLNDAVEWQNKVKQYETSGHTVILVSQNDVITMLIALKDRVRTNAQWSCKRLKDIGIKHIEMLTGDNTATAKSIAQEIGVTHFKANQLPEDKMTRMSDLKQHYRNVAMVGDGVNDAPALANATVGIAMGAAGTDTAIETADIAILNDDISKLPYTFKLSRHTMRIIKMNILIAIGLKIIALLLVIPGWLTLWIAIFSDMGATLLVGLNALRLLYIKPE</sequence>
<dbReference type="Gene3D" id="3.40.1110.10">
    <property type="entry name" value="Calcium-transporting ATPase, cytoplasmic domain N"/>
    <property type="match status" value="1"/>
</dbReference>
<keyword evidence="5" id="KW-0104">Cadmium</keyword>
<dbReference type="Pfam" id="PF00403">
    <property type="entry name" value="HMA"/>
    <property type="match status" value="1"/>
</dbReference>
<dbReference type="SUPFAM" id="SSF56784">
    <property type="entry name" value="HAD-like"/>
    <property type="match status" value="1"/>
</dbReference>
<keyword evidence="13" id="KW-0406">Ion transport</keyword>
<dbReference type="SUPFAM" id="SSF81665">
    <property type="entry name" value="Calcium ATPase, transmembrane domain M"/>
    <property type="match status" value="1"/>
</dbReference>
<evidence type="ECO:0000256" key="9">
    <source>
        <dbReference type="ARBA" id="ARBA00022741"/>
    </source>
</evidence>
<dbReference type="Pfam" id="PF00702">
    <property type="entry name" value="Hydrolase"/>
    <property type="match status" value="1"/>
</dbReference>
<feature type="transmembrane region" description="Helical" evidence="17">
    <location>
        <begin position="352"/>
        <end position="378"/>
    </location>
</feature>
<dbReference type="SUPFAM" id="SSF81653">
    <property type="entry name" value="Calcium ATPase, transduction domain A"/>
    <property type="match status" value="1"/>
</dbReference>
<comment type="catalytic activity">
    <reaction evidence="16">
        <text>Cd(2+)(in) + ATP + H2O = Cd(2+)(out) + ADP + phosphate + H(+)</text>
        <dbReference type="Rhea" id="RHEA:12132"/>
        <dbReference type="ChEBI" id="CHEBI:15377"/>
        <dbReference type="ChEBI" id="CHEBI:15378"/>
        <dbReference type="ChEBI" id="CHEBI:30616"/>
        <dbReference type="ChEBI" id="CHEBI:43474"/>
        <dbReference type="ChEBI" id="CHEBI:48775"/>
        <dbReference type="ChEBI" id="CHEBI:456216"/>
        <dbReference type="EC" id="7.2.2.21"/>
    </reaction>
</comment>
<dbReference type="InterPro" id="IPR008250">
    <property type="entry name" value="ATPase_P-typ_transduc_dom_A_sf"/>
</dbReference>
<dbReference type="Gene3D" id="3.30.70.100">
    <property type="match status" value="1"/>
</dbReference>
<proteinExistence type="inferred from homology"/>